<protein>
    <submittedName>
        <fullName evidence="1">Uncharacterized protein</fullName>
    </submittedName>
</protein>
<gene>
    <name evidence="1" type="ORF">Tci_530754</name>
</gene>
<proteinExistence type="predicted"/>
<accession>A0A699IL80</accession>
<dbReference type="EMBL" id="BKCJ010297338">
    <property type="protein sequence ID" value="GEZ58781.1"/>
    <property type="molecule type" value="Genomic_DNA"/>
</dbReference>
<evidence type="ECO:0000313" key="1">
    <source>
        <dbReference type="EMBL" id="GEZ58781.1"/>
    </source>
</evidence>
<feature type="non-terminal residue" evidence="1">
    <location>
        <position position="1"/>
    </location>
</feature>
<reference evidence="1" key="1">
    <citation type="journal article" date="2019" name="Sci. Rep.">
        <title>Draft genome of Tanacetum cinerariifolium, the natural source of mosquito coil.</title>
        <authorList>
            <person name="Yamashiro T."/>
            <person name="Shiraishi A."/>
            <person name="Satake H."/>
            <person name="Nakayama K."/>
        </authorList>
    </citation>
    <scope>NUCLEOTIDE SEQUENCE</scope>
</reference>
<comment type="caution">
    <text evidence="1">The sequence shown here is derived from an EMBL/GenBank/DDBJ whole genome shotgun (WGS) entry which is preliminary data.</text>
</comment>
<sequence>AHGVEVRLTMEIFGVVPIPGHTRVSYVGTILTMVMIVQYSSICDDDDDDEESIIPLNEIISQIPPFIAITPVLPTIEHTIKSSVPIPWDSEDTSNSDKECDFPVCDNFVTFSNPLFDANDDFTSDLVSIPKESKDTSDSDKECDFLVCDNFVTFSNPLFDANDDFTSSNEGVPEENVKIYSNPLFDFDDRYISIDVNPLFNEMLENIERIDSYVSNLDEPDFLVTPLFDANEDKCFDPKSLKDKPDNDDLKSMDKVFDPEIYEKIISLTYVRLPFEDRHYFSLTFVIRIFLPYLTYFMDSSLLLSAGSEDTIFDPGIFVFSFYSQKPVVSHRSGTFMCFNVYLNILN</sequence>
<organism evidence="1">
    <name type="scientific">Tanacetum cinerariifolium</name>
    <name type="common">Dalmatian daisy</name>
    <name type="synonym">Chrysanthemum cinerariifolium</name>
    <dbReference type="NCBI Taxonomy" id="118510"/>
    <lineage>
        <taxon>Eukaryota</taxon>
        <taxon>Viridiplantae</taxon>
        <taxon>Streptophyta</taxon>
        <taxon>Embryophyta</taxon>
        <taxon>Tracheophyta</taxon>
        <taxon>Spermatophyta</taxon>
        <taxon>Magnoliopsida</taxon>
        <taxon>eudicotyledons</taxon>
        <taxon>Gunneridae</taxon>
        <taxon>Pentapetalae</taxon>
        <taxon>asterids</taxon>
        <taxon>campanulids</taxon>
        <taxon>Asterales</taxon>
        <taxon>Asteraceae</taxon>
        <taxon>Asteroideae</taxon>
        <taxon>Anthemideae</taxon>
        <taxon>Anthemidinae</taxon>
        <taxon>Tanacetum</taxon>
    </lineage>
</organism>
<dbReference type="AlphaFoldDB" id="A0A699IL80"/>
<name>A0A699IL80_TANCI</name>